<dbReference type="OrthoDB" id="9804309at2"/>
<dbReference type="Proteomes" id="UP000045545">
    <property type="component" value="Unassembled WGS sequence"/>
</dbReference>
<dbReference type="STRING" id="690567.905"/>
<reference evidence="2 3" key="1">
    <citation type="submission" date="2015-03" db="EMBL/GenBank/DDBJ databases">
        <authorList>
            <person name="Murphy D."/>
        </authorList>
    </citation>
    <scope>NUCLEOTIDE SEQUENCE [LARGE SCALE GENOMIC DNA]</scope>
    <source>
        <strain evidence="2 3">OL-4</strain>
    </source>
</reference>
<dbReference type="InterPro" id="IPR053194">
    <property type="entry name" value="tRNA_methyltr_O"/>
</dbReference>
<organism evidence="2 3">
    <name type="scientific">Syntrophomonas zehnderi OL-4</name>
    <dbReference type="NCBI Taxonomy" id="690567"/>
    <lineage>
        <taxon>Bacteria</taxon>
        <taxon>Bacillati</taxon>
        <taxon>Bacillota</taxon>
        <taxon>Clostridia</taxon>
        <taxon>Eubacteriales</taxon>
        <taxon>Syntrophomonadaceae</taxon>
        <taxon>Syntrophomonas</taxon>
    </lineage>
</organism>
<proteinExistence type="predicted"/>
<gene>
    <name evidence="2" type="ORF">905</name>
</gene>
<dbReference type="InterPro" id="IPR026328">
    <property type="entry name" value="FmdE"/>
</dbReference>
<name>A0A0E4G9X6_9FIRM</name>
<dbReference type="SUPFAM" id="SSF143555">
    <property type="entry name" value="FwdE-like"/>
    <property type="match status" value="1"/>
</dbReference>
<evidence type="ECO:0000259" key="1">
    <source>
        <dbReference type="Pfam" id="PF02663"/>
    </source>
</evidence>
<dbReference type="PIRSF" id="PIRSF006578">
    <property type="entry name" value="FwdE"/>
    <property type="match status" value="1"/>
</dbReference>
<sequence length="195" mass="21866">MCKNMPPLEMAIQFHGHICPGLLMGVRVAEFAQEKLGISQAADEELLAVVETDSCGVDAIQAILSCTFGKGNLIFKDYGKNVYTIASREKQRALRIAQRYNNQKSPESMRYRELAQKEYLTDAETAEKENLIGIIFEKIMSTPFEEIFSWQEIDFDFPPRAQIRATLQCAVCGEGVMDSRATETPHGFICPTCLS</sequence>
<dbReference type="PANTHER" id="PTHR39418:SF1">
    <property type="entry name" value="DEHYDROGENASE"/>
    <property type="match status" value="1"/>
</dbReference>
<protein>
    <submittedName>
        <fullName evidence="2">Formylmethanofuran dehydrogenase, subunit E domain</fullName>
    </submittedName>
</protein>
<dbReference type="RefSeq" id="WP_052729601.1">
    <property type="nucleotide sequence ID" value="NZ_CGIH01000013.1"/>
</dbReference>
<accession>A0A0E4G9X6</accession>
<keyword evidence="3" id="KW-1185">Reference proteome</keyword>
<dbReference type="Gene3D" id="3.30.1330.130">
    <property type="match status" value="1"/>
</dbReference>
<evidence type="ECO:0000313" key="3">
    <source>
        <dbReference type="Proteomes" id="UP000045545"/>
    </source>
</evidence>
<dbReference type="Pfam" id="PF02663">
    <property type="entry name" value="FmdE"/>
    <property type="match status" value="1"/>
</dbReference>
<dbReference type="AlphaFoldDB" id="A0A0E4G9X6"/>
<dbReference type="PANTHER" id="PTHR39418">
    <property type="entry name" value="DEHYDROGENASE-RELATED"/>
    <property type="match status" value="1"/>
</dbReference>
<dbReference type="InterPro" id="IPR003814">
    <property type="entry name" value="FmdEsu_dom"/>
</dbReference>
<evidence type="ECO:0000313" key="2">
    <source>
        <dbReference type="EMBL" id="CFX27709.1"/>
    </source>
</evidence>
<feature type="domain" description="Formylmethanofuran dehydrogenase subunit E" evidence="1">
    <location>
        <begin position="14"/>
        <end position="149"/>
    </location>
</feature>
<dbReference type="EMBL" id="CGIH01000013">
    <property type="protein sequence ID" value="CFX27709.1"/>
    <property type="molecule type" value="Genomic_DNA"/>
</dbReference>